<dbReference type="EMBL" id="CM001879">
    <property type="protein sequence ID" value="EOX93816.1"/>
    <property type="molecule type" value="Genomic_DNA"/>
</dbReference>
<gene>
    <name evidence="2" type="ORF">TCM_002756</name>
</gene>
<keyword evidence="1" id="KW-0472">Membrane</keyword>
<evidence type="ECO:0000313" key="2">
    <source>
        <dbReference type="EMBL" id="EOX93816.1"/>
    </source>
</evidence>
<dbReference type="HOGENOM" id="CLU_2946315_0_0_1"/>
<keyword evidence="1" id="KW-0812">Transmembrane</keyword>
<evidence type="ECO:0000256" key="1">
    <source>
        <dbReference type="SAM" id="Phobius"/>
    </source>
</evidence>
<feature type="transmembrane region" description="Helical" evidence="1">
    <location>
        <begin position="27"/>
        <end position="48"/>
    </location>
</feature>
<reference evidence="2 3" key="1">
    <citation type="journal article" date="2013" name="Genome Biol.">
        <title>The genome sequence of the most widely cultivated cacao type and its use to identify candidate genes regulating pod color.</title>
        <authorList>
            <person name="Motamayor J.C."/>
            <person name="Mockaitis K."/>
            <person name="Schmutz J."/>
            <person name="Haiminen N."/>
            <person name="Iii D.L."/>
            <person name="Cornejo O."/>
            <person name="Findley S.D."/>
            <person name="Zheng P."/>
            <person name="Utro F."/>
            <person name="Royaert S."/>
            <person name="Saski C."/>
            <person name="Jenkins J."/>
            <person name="Podicheti R."/>
            <person name="Zhao M."/>
            <person name="Scheffler B.E."/>
            <person name="Stack J.C."/>
            <person name="Feltus F.A."/>
            <person name="Mustiga G.M."/>
            <person name="Amores F."/>
            <person name="Phillips W."/>
            <person name="Marelli J.P."/>
            <person name="May G.D."/>
            <person name="Shapiro H."/>
            <person name="Ma J."/>
            <person name="Bustamante C.D."/>
            <person name="Schnell R.J."/>
            <person name="Main D."/>
            <person name="Gilbert D."/>
            <person name="Parida L."/>
            <person name="Kuhn D.N."/>
        </authorList>
    </citation>
    <scope>NUCLEOTIDE SEQUENCE [LARGE SCALE GENOMIC DNA]</scope>
    <source>
        <strain evidence="3">cv. Matina 1-6</strain>
    </source>
</reference>
<keyword evidence="3" id="KW-1185">Reference proteome</keyword>
<dbReference type="AlphaFoldDB" id="A0A061DP05"/>
<dbReference type="Gramene" id="EOX93816">
    <property type="protein sequence ID" value="EOX93816"/>
    <property type="gene ID" value="TCM_002756"/>
</dbReference>
<evidence type="ECO:0000313" key="3">
    <source>
        <dbReference type="Proteomes" id="UP000026915"/>
    </source>
</evidence>
<protein>
    <submittedName>
        <fullName evidence="2">Uncharacterized protein</fullName>
    </submittedName>
</protein>
<proteinExistence type="predicted"/>
<organism evidence="2 3">
    <name type="scientific">Theobroma cacao</name>
    <name type="common">Cacao</name>
    <name type="synonym">Cocoa</name>
    <dbReference type="NCBI Taxonomy" id="3641"/>
    <lineage>
        <taxon>Eukaryota</taxon>
        <taxon>Viridiplantae</taxon>
        <taxon>Streptophyta</taxon>
        <taxon>Embryophyta</taxon>
        <taxon>Tracheophyta</taxon>
        <taxon>Spermatophyta</taxon>
        <taxon>Magnoliopsida</taxon>
        <taxon>eudicotyledons</taxon>
        <taxon>Gunneridae</taxon>
        <taxon>Pentapetalae</taxon>
        <taxon>rosids</taxon>
        <taxon>malvids</taxon>
        <taxon>Malvales</taxon>
        <taxon>Malvaceae</taxon>
        <taxon>Byttnerioideae</taxon>
        <taxon>Theobroma</taxon>
    </lineage>
</organism>
<accession>A0A061DP05</accession>
<dbReference type="Proteomes" id="UP000026915">
    <property type="component" value="Chromosome 1"/>
</dbReference>
<dbReference type="InParanoid" id="A0A061DP05"/>
<keyword evidence="1" id="KW-1133">Transmembrane helix</keyword>
<name>A0A061DP05_THECC</name>
<sequence>MGGSVKSLDAGTLESVYLSRWAPHLEFLVTVSPPVFVLLSLLCLFAFAPNFPLRKKWRRI</sequence>